<gene>
    <name evidence="1" type="ORF">BCD95_002380</name>
</gene>
<name>A0AAE5LPT1_CLOBE</name>
<accession>A0AAE5LPT1</accession>
<dbReference type="AlphaFoldDB" id="A0AAE5LPT1"/>
<comment type="caution">
    <text evidence="1">The sequence shown here is derived from an EMBL/GenBank/DDBJ whole genome shotgun (WGS) entry which is preliminary data.</text>
</comment>
<evidence type="ECO:0000313" key="2">
    <source>
        <dbReference type="Proteomes" id="UP000822184"/>
    </source>
</evidence>
<evidence type="ECO:0008006" key="3">
    <source>
        <dbReference type="Google" id="ProtNLM"/>
    </source>
</evidence>
<dbReference type="RefSeq" id="WP_023973780.1">
    <property type="nucleotide sequence ID" value="NZ_JABTDW010000001.1"/>
</dbReference>
<protein>
    <recommendedName>
        <fullName evidence="3">Guanylate cyclase domain-containing protein</fullName>
    </recommendedName>
</protein>
<organism evidence="1 2">
    <name type="scientific">Clostridium beijerinckii</name>
    <name type="common">Clostridium MP</name>
    <dbReference type="NCBI Taxonomy" id="1520"/>
    <lineage>
        <taxon>Bacteria</taxon>
        <taxon>Bacillati</taxon>
        <taxon>Bacillota</taxon>
        <taxon>Clostridia</taxon>
        <taxon>Eubacteriales</taxon>
        <taxon>Clostridiaceae</taxon>
        <taxon>Clostridium</taxon>
    </lineage>
</organism>
<dbReference type="Proteomes" id="UP000822184">
    <property type="component" value="Unassembled WGS sequence"/>
</dbReference>
<dbReference type="EMBL" id="JABTDW010000001">
    <property type="protein sequence ID" value="NSB14121.1"/>
    <property type="molecule type" value="Genomic_DNA"/>
</dbReference>
<reference evidence="1" key="1">
    <citation type="submission" date="2020-06" db="EMBL/GenBank/DDBJ databases">
        <title>Genomic insights into acetone-butanol-ethanol (ABE) fermentation by sequencing solventogenic clostridia strains.</title>
        <authorList>
            <person name="Brown S."/>
        </authorList>
    </citation>
    <scope>NUCLEOTIDE SEQUENCE</scope>
    <source>
        <strain evidence="1">DJ123</strain>
    </source>
</reference>
<evidence type="ECO:0000313" key="1">
    <source>
        <dbReference type="EMBL" id="NSB14121.1"/>
    </source>
</evidence>
<proteinExistence type="predicted"/>
<sequence>MKETYDLHNPEMLNSAVCFIDILGFSSMIEQSCKNNSGNQLLNKLCTSINDNINLINPRTKYSGSIKIFTDNIVIGKPIFEDGESELGSIFLSFSAYQLSLILDGFFVRGGISIGDYYANEHVSFGPALLEAHNIENCIAKTPRIVLSKETKKLVKHHISYYSNPMHAPQVSNIFEDVDGEWFVNYLEAAFQDRDSAGYLHAQKIMEQHRDMVINKISQCKNDQKVLNKYEWVAQYHNHFCKLNFSQNRNLQIQGVNNSGRFKFIS</sequence>